<organism evidence="7 8">
    <name type="scientific">Enterococcus pallens ATCC BAA-351</name>
    <dbReference type="NCBI Taxonomy" id="1158607"/>
    <lineage>
        <taxon>Bacteria</taxon>
        <taxon>Bacillati</taxon>
        <taxon>Bacillota</taxon>
        <taxon>Bacilli</taxon>
        <taxon>Lactobacillales</taxon>
        <taxon>Enterococcaceae</taxon>
        <taxon>Enterococcus</taxon>
    </lineage>
</organism>
<evidence type="ECO:0000256" key="5">
    <source>
        <dbReference type="SAM" id="MobiDB-lite"/>
    </source>
</evidence>
<dbReference type="GO" id="GO:0005829">
    <property type="term" value="C:cytosol"/>
    <property type="evidence" value="ECO:0007669"/>
    <property type="project" value="TreeGrafter"/>
</dbReference>
<dbReference type="SMART" id="SM00507">
    <property type="entry name" value="HNHc"/>
    <property type="match status" value="1"/>
</dbReference>
<gene>
    <name evidence="7" type="ORF">UAU_01026</name>
</gene>
<evidence type="ECO:0000256" key="3">
    <source>
        <dbReference type="ARBA" id="ARBA00038412"/>
    </source>
</evidence>
<evidence type="ECO:0000313" key="8">
    <source>
        <dbReference type="Proteomes" id="UP000013782"/>
    </source>
</evidence>
<evidence type="ECO:0000313" key="7">
    <source>
        <dbReference type="EMBL" id="EOH96375.1"/>
    </source>
</evidence>
<dbReference type="GO" id="GO:0004519">
    <property type="term" value="F:endonuclease activity"/>
    <property type="evidence" value="ECO:0007669"/>
    <property type="project" value="InterPro"/>
</dbReference>
<dbReference type="GO" id="GO:0016787">
    <property type="term" value="F:hydrolase activity"/>
    <property type="evidence" value="ECO:0007669"/>
    <property type="project" value="UniProtKB-KW"/>
</dbReference>
<evidence type="ECO:0000259" key="6">
    <source>
        <dbReference type="SMART" id="SM00507"/>
    </source>
</evidence>
<dbReference type="eggNOG" id="COG1403">
    <property type="taxonomic scope" value="Bacteria"/>
</dbReference>
<protein>
    <recommendedName>
        <fullName evidence="4">Putative HNH nuclease YajD</fullName>
    </recommendedName>
</protein>
<dbReference type="GO" id="GO:0008270">
    <property type="term" value="F:zinc ion binding"/>
    <property type="evidence" value="ECO:0007669"/>
    <property type="project" value="InterPro"/>
</dbReference>
<keyword evidence="8" id="KW-1185">Reference proteome</keyword>
<evidence type="ECO:0000256" key="1">
    <source>
        <dbReference type="ARBA" id="ARBA00022722"/>
    </source>
</evidence>
<dbReference type="RefSeq" id="WP_010756080.1">
    <property type="nucleotide sequence ID" value="NZ_ASWD01000007.1"/>
</dbReference>
<accession>R2SMJ3</accession>
<dbReference type="Pfam" id="PF01844">
    <property type="entry name" value="HNH"/>
    <property type="match status" value="1"/>
</dbReference>
<evidence type="ECO:0000256" key="2">
    <source>
        <dbReference type="ARBA" id="ARBA00022801"/>
    </source>
</evidence>
<sequence>MNNETLNWLMKLIREDKLIYFYKGAKWRRLRIQALERDNYECQRCKQLGKYSPAKNVHHKIEVKHRPDLALDLNNTESVCIRCHNKEHDRYQGKNRFKRKPFQNFNPEERW</sequence>
<comment type="caution">
    <text evidence="7">The sequence shown here is derived from an EMBL/GenBank/DDBJ whole genome shotgun (WGS) entry which is preliminary data.</text>
</comment>
<dbReference type="PANTHER" id="PTHR41286:SF1">
    <property type="entry name" value="HNH NUCLEASE YAJD-RELATED"/>
    <property type="match status" value="1"/>
</dbReference>
<dbReference type="OrthoDB" id="9811997at2"/>
<name>R2SMJ3_9ENTE</name>
<evidence type="ECO:0000256" key="4">
    <source>
        <dbReference type="ARBA" id="ARBA00040194"/>
    </source>
</evidence>
<dbReference type="GO" id="GO:0003676">
    <property type="term" value="F:nucleic acid binding"/>
    <property type="evidence" value="ECO:0007669"/>
    <property type="project" value="InterPro"/>
</dbReference>
<dbReference type="PANTHER" id="PTHR41286">
    <property type="entry name" value="HNH NUCLEASE YAJD-RELATED"/>
    <property type="match status" value="1"/>
</dbReference>
<proteinExistence type="inferred from homology"/>
<dbReference type="InterPro" id="IPR002711">
    <property type="entry name" value="HNH"/>
</dbReference>
<dbReference type="AlphaFoldDB" id="R2SMJ3"/>
<dbReference type="HOGENOM" id="CLU_108879_9_1_9"/>
<comment type="similarity">
    <text evidence="3">Belongs to the HNH nuclease family.</text>
</comment>
<dbReference type="InterPro" id="IPR003615">
    <property type="entry name" value="HNH_nuc"/>
</dbReference>
<keyword evidence="2" id="KW-0378">Hydrolase</keyword>
<dbReference type="Gene3D" id="1.10.30.50">
    <property type="match status" value="1"/>
</dbReference>
<feature type="region of interest" description="Disordered" evidence="5">
    <location>
        <begin position="90"/>
        <end position="111"/>
    </location>
</feature>
<feature type="domain" description="HNH nuclease" evidence="6">
    <location>
        <begin position="29"/>
        <end position="85"/>
    </location>
</feature>
<dbReference type="EMBL" id="AJAQ01000008">
    <property type="protein sequence ID" value="EOH96375.1"/>
    <property type="molecule type" value="Genomic_DNA"/>
</dbReference>
<dbReference type="Proteomes" id="UP000013782">
    <property type="component" value="Unassembled WGS sequence"/>
</dbReference>
<keyword evidence="1" id="KW-0540">Nuclease</keyword>
<reference evidence="7 8" key="1">
    <citation type="submission" date="2013-02" db="EMBL/GenBank/DDBJ databases">
        <title>The Genome Sequence of Enterococcus pallens BAA-351.</title>
        <authorList>
            <consortium name="The Broad Institute Genome Sequencing Platform"/>
            <consortium name="The Broad Institute Genome Sequencing Center for Infectious Disease"/>
            <person name="Earl A.M."/>
            <person name="Gilmore M.S."/>
            <person name="Lebreton F."/>
            <person name="Walker B."/>
            <person name="Young S.K."/>
            <person name="Zeng Q."/>
            <person name="Gargeya S."/>
            <person name="Fitzgerald M."/>
            <person name="Haas B."/>
            <person name="Abouelleil A."/>
            <person name="Alvarado L."/>
            <person name="Arachchi H.M."/>
            <person name="Berlin A.M."/>
            <person name="Chapman S.B."/>
            <person name="Dewar J."/>
            <person name="Goldberg J."/>
            <person name="Griggs A."/>
            <person name="Gujja S."/>
            <person name="Hansen M."/>
            <person name="Howarth C."/>
            <person name="Imamovic A."/>
            <person name="Larimer J."/>
            <person name="McCowan C."/>
            <person name="Murphy C."/>
            <person name="Neiman D."/>
            <person name="Pearson M."/>
            <person name="Priest M."/>
            <person name="Roberts A."/>
            <person name="Saif S."/>
            <person name="Shea T."/>
            <person name="Sisk P."/>
            <person name="Sykes S."/>
            <person name="Wortman J."/>
            <person name="Nusbaum C."/>
            <person name="Birren B."/>
        </authorList>
    </citation>
    <scope>NUCLEOTIDE SEQUENCE [LARGE SCALE GENOMIC DNA]</scope>
    <source>
        <strain evidence="7 8">ATCC BAA-351</strain>
    </source>
</reference>